<evidence type="ECO:0000313" key="13">
    <source>
        <dbReference type="EMBL" id="AZS13457.1"/>
    </source>
</evidence>
<evidence type="ECO:0000313" key="14">
    <source>
        <dbReference type="Proteomes" id="UP000270678"/>
    </source>
</evidence>
<dbReference type="OrthoDB" id="9763981at2"/>
<dbReference type="HAMAP" id="MF_00455">
    <property type="entry name" value="Xylose_isom_A"/>
    <property type="match status" value="1"/>
</dbReference>
<evidence type="ECO:0000256" key="12">
    <source>
        <dbReference type="RuleBase" id="RU000610"/>
    </source>
</evidence>
<dbReference type="GO" id="GO:0000287">
    <property type="term" value="F:magnesium ion binding"/>
    <property type="evidence" value="ECO:0007669"/>
    <property type="project" value="UniProtKB-UniRule"/>
</dbReference>
<dbReference type="NCBIfam" id="NF003998">
    <property type="entry name" value="PRK05474.1"/>
    <property type="match status" value="1"/>
</dbReference>
<organism evidence="13 14">
    <name type="scientific">Paenibacillus lutimineralis</name>
    <dbReference type="NCBI Taxonomy" id="2707005"/>
    <lineage>
        <taxon>Bacteria</taxon>
        <taxon>Bacillati</taxon>
        <taxon>Bacillota</taxon>
        <taxon>Bacilli</taxon>
        <taxon>Bacillales</taxon>
        <taxon>Paenibacillaceae</taxon>
        <taxon>Paenibacillus</taxon>
    </lineage>
</organism>
<dbReference type="Gene3D" id="3.20.20.150">
    <property type="entry name" value="Divalent-metal-dependent TIM barrel enzymes"/>
    <property type="match status" value="1"/>
</dbReference>
<evidence type="ECO:0000256" key="2">
    <source>
        <dbReference type="ARBA" id="ARBA00011881"/>
    </source>
</evidence>
<feature type="binding site" evidence="10">
    <location>
        <position position="294"/>
    </location>
    <ligand>
        <name>Mg(2+)</name>
        <dbReference type="ChEBI" id="CHEBI:18420"/>
        <label>1</label>
    </ligand>
</feature>
<comment type="similarity">
    <text evidence="1 10 11">Belongs to the xylose isomerase family.</text>
</comment>
<sequence length="438" mass="49007">MSYFKNISKIQYEGAGSDNPLAFKHYNENEVVLGKTMKEHLRFAVAYWHTLTMNGSDPFGQANMIRPWETVSGLDLAKARVEVNFEFIEKLGAPYFCFHDVDVAPEGATLKESNENLDVIVAKIKEGMNSTGVKLLWNTANMFSNPRYVHGAATTNNADVFAYAAAQVKKGLETALELGAENYVFWGGREGYESLLNTDMGFELDNLARFFQMAVDYAKEIGYTGQFLIEPKPKEPTKHQYDFDAATTISFLQKYGLDKHFKLNLEANHATLAGHTFEHELRVARINNMLGSIDANQGDMLLGWDTDEFPTDLYAVTLAMYEILENGGIGSGGVNFDAKVRRTSFEPEDLFYAHIAGMDTFAKGLKVAGKMIDDKFFENLLADRYASFKTGIGADIVSGKANFKTLEAYALEHSHIVNKSNHLELLKARLNEYIFGTK</sequence>
<evidence type="ECO:0000256" key="10">
    <source>
        <dbReference type="HAMAP-Rule" id="MF_00455"/>
    </source>
</evidence>
<dbReference type="AlphaFoldDB" id="A0A3Q9I698"/>
<evidence type="ECO:0000256" key="11">
    <source>
        <dbReference type="RuleBase" id="RU000609"/>
    </source>
</evidence>
<feature type="binding site" evidence="10">
    <location>
        <position position="337"/>
    </location>
    <ligand>
        <name>Mg(2+)</name>
        <dbReference type="ChEBI" id="CHEBI:18420"/>
        <label>1</label>
    </ligand>
</feature>
<comment type="subcellular location">
    <subcellularLocation>
        <location evidence="10 12">Cytoplasm</location>
    </subcellularLocation>
</comment>
<evidence type="ECO:0000256" key="8">
    <source>
        <dbReference type="ARBA" id="ARBA00023277"/>
    </source>
</evidence>
<dbReference type="GO" id="GO:0005737">
    <property type="term" value="C:cytoplasm"/>
    <property type="evidence" value="ECO:0007669"/>
    <property type="project" value="UniProtKB-SubCell"/>
</dbReference>
<accession>A0A3Q9I698</accession>
<dbReference type="PROSITE" id="PS51415">
    <property type="entry name" value="XYLOSE_ISOMERASE"/>
    <property type="match status" value="1"/>
</dbReference>
<feature type="active site" evidence="10">
    <location>
        <position position="99"/>
    </location>
</feature>
<keyword evidence="14" id="KW-1185">Reference proteome</keyword>
<name>A0A3Q9I698_9BACL</name>
<protein>
    <recommendedName>
        <fullName evidence="4 10">Xylose isomerase</fullName>
        <ecNumber evidence="3 10">5.3.1.5</ecNumber>
    </recommendedName>
</protein>
<evidence type="ECO:0000256" key="5">
    <source>
        <dbReference type="ARBA" id="ARBA00022629"/>
    </source>
</evidence>
<evidence type="ECO:0000256" key="6">
    <source>
        <dbReference type="ARBA" id="ARBA00022723"/>
    </source>
</evidence>
<dbReference type="GO" id="GO:0042732">
    <property type="term" value="P:D-xylose metabolic process"/>
    <property type="evidence" value="ECO:0007669"/>
    <property type="project" value="UniProtKB-UniRule"/>
</dbReference>
<reference evidence="14" key="1">
    <citation type="submission" date="2018-12" db="EMBL/GenBank/DDBJ databases">
        <title>Complete genome sequence of Paenibacillus sp. MBLB1234.</title>
        <authorList>
            <person name="Nam Y.-D."/>
            <person name="Kang J."/>
            <person name="Chung W.-H."/>
            <person name="Park Y.S."/>
        </authorList>
    </citation>
    <scope>NUCLEOTIDE SEQUENCE [LARGE SCALE GENOMIC DNA]</scope>
    <source>
        <strain evidence="14">MBLB1234</strain>
    </source>
</reference>
<feature type="binding site" evidence="10">
    <location>
        <position position="307"/>
    </location>
    <ligand>
        <name>Mg(2+)</name>
        <dbReference type="ChEBI" id="CHEBI:18420"/>
        <label>2</label>
    </ligand>
</feature>
<keyword evidence="10" id="KW-0460">Magnesium</keyword>
<feature type="active site" evidence="10">
    <location>
        <position position="102"/>
    </location>
</feature>
<feature type="binding site" evidence="10">
    <location>
        <position position="269"/>
    </location>
    <ligand>
        <name>Mg(2+)</name>
        <dbReference type="ChEBI" id="CHEBI:18420"/>
        <label>2</label>
    </ligand>
</feature>
<comment type="cofactor">
    <cofactor evidence="10">
        <name>Mg(2+)</name>
        <dbReference type="ChEBI" id="CHEBI:18420"/>
    </cofactor>
    <text evidence="10">Binds 2 magnesium ions per subunit.</text>
</comment>
<comment type="subunit">
    <text evidence="2 10 12">Homotetramer.</text>
</comment>
<evidence type="ECO:0000256" key="7">
    <source>
        <dbReference type="ARBA" id="ARBA00023235"/>
    </source>
</evidence>
<dbReference type="Proteomes" id="UP000270678">
    <property type="component" value="Chromosome"/>
</dbReference>
<evidence type="ECO:0000256" key="4">
    <source>
        <dbReference type="ARBA" id="ARBA00018232"/>
    </source>
</evidence>
<keyword evidence="7 10" id="KW-0413">Isomerase</keyword>
<feature type="binding site" evidence="10">
    <location>
        <position position="305"/>
    </location>
    <ligand>
        <name>Mg(2+)</name>
        <dbReference type="ChEBI" id="CHEBI:18420"/>
        <label>2</label>
    </ligand>
</feature>
<proteinExistence type="inferred from homology"/>
<dbReference type="SUPFAM" id="SSF51658">
    <property type="entry name" value="Xylose isomerase-like"/>
    <property type="match status" value="1"/>
</dbReference>
<dbReference type="PANTHER" id="PTHR48408">
    <property type="match status" value="1"/>
</dbReference>
<dbReference type="FunFam" id="3.20.20.150:FF:000002">
    <property type="entry name" value="Xylose isomerase"/>
    <property type="match status" value="1"/>
</dbReference>
<feature type="binding site" evidence="10">
    <location>
        <position position="266"/>
    </location>
    <ligand>
        <name>Mg(2+)</name>
        <dbReference type="ChEBI" id="CHEBI:18420"/>
        <label>2</label>
    </ligand>
</feature>
<dbReference type="RefSeq" id="WP_126995146.1">
    <property type="nucleotide sequence ID" value="NZ_CP034346.1"/>
</dbReference>
<dbReference type="InterPro" id="IPR036237">
    <property type="entry name" value="Xyl_isomerase-like_sf"/>
</dbReference>
<dbReference type="EMBL" id="CP034346">
    <property type="protein sequence ID" value="AZS13457.1"/>
    <property type="molecule type" value="Genomic_DNA"/>
</dbReference>
<feature type="binding site" evidence="10">
    <location>
        <position position="230"/>
    </location>
    <ligand>
        <name>Mg(2+)</name>
        <dbReference type="ChEBI" id="CHEBI:18420"/>
        <label>1</label>
    </ligand>
</feature>
<dbReference type="NCBIfam" id="TIGR02630">
    <property type="entry name" value="xylose_isom_A"/>
    <property type="match status" value="1"/>
</dbReference>
<evidence type="ECO:0000256" key="3">
    <source>
        <dbReference type="ARBA" id="ARBA00011958"/>
    </source>
</evidence>
<dbReference type="InterPro" id="IPR001998">
    <property type="entry name" value="Xylose_isomerase"/>
</dbReference>
<dbReference type="EC" id="5.3.1.5" evidence="3 10"/>
<dbReference type="KEGG" id="plut:EI981_02535"/>
<dbReference type="PRINTS" id="PR00688">
    <property type="entry name" value="XYLOSISMRASE"/>
</dbReference>
<dbReference type="PANTHER" id="PTHR48408:SF1">
    <property type="entry name" value="XYLOSE ISOMERASE"/>
    <property type="match status" value="1"/>
</dbReference>
<evidence type="ECO:0000256" key="9">
    <source>
        <dbReference type="ARBA" id="ARBA00033659"/>
    </source>
</evidence>
<keyword evidence="5 10" id="KW-0859">Xylose metabolism</keyword>
<keyword evidence="8 10" id="KW-0119">Carbohydrate metabolism</keyword>
<gene>
    <name evidence="10 13" type="primary">xylA</name>
    <name evidence="13" type="ORF">EI981_02535</name>
</gene>
<feature type="binding site" evidence="10">
    <location>
        <position position="266"/>
    </location>
    <ligand>
        <name>Mg(2+)</name>
        <dbReference type="ChEBI" id="CHEBI:18420"/>
        <label>1</label>
    </ligand>
</feature>
<keyword evidence="10" id="KW-0963">Cytoplasm</keyword>
<evidence type="ECO:0000256" key="1">
    <source>
        <dbReference type="ARBA" id="ARBA00005765"/>
    </source>
</evidence>
<dbReference type="InterPro" id="IPR013452">
    <property type="entry name" value="Xylose_isom_bac"/>
</dbReference>
<comment type="catalytic activity">
    <reaction evidence="9 10 11">
        <text>alpha-D-xylose = alpha-D-xylulofuranose</text>
        <dbReference type="Rhea" id="RHEA:22816"/>
        <dbReference type="ChEBI" id="CHEBI:28518"/>
        <dbReference type="ChEBI" id="CHEBI:188998"/>
        <dbReference type="EC" id="5.3.1.5"/>
    </reaction>
</comment>
<dbReference type="GO" id="GO:0009045">
    <property type="term" value="F:xylose isomerase activity"/>
    <property type="evidence" value="ECO:0007669"/>
    <property type="project" value="UniProtKB-UniRule"/>
</dbReference>
<keyword evidence="6 10" id="KW-0479">Metal-binding</keyword>